<name>A0AAP0KEM2_9MAGN</name>
<organism evidence="1 2">
    <name type="scientific">Stephania yunnanensis</name>
    <dbReference type="NCBI Taxonomy" id="152371"/>
    <lineage>
        <taxon>Eukaryota</taxon>
        <taxon>Viridiplantae</taxon>
        <taxon>Streptophyta</taxon>
        <taxon>Embryophyta</taxon>
        <taxon>Tracheophyta</taxon>
        <taxon>Spermatophyta</taxon>
        <taxon>Magnoliopsida</taxon>
        <taxon>Ranunculales</taxon>
        <taxon>Menispermaceae</taxon>
        <taxon>Menispermoideae</taxon>
        <taxon>Cissampelideae</taxon>
        <taxon>Stephania</taxon>
    </lineage>
</organism>
<evidence type="ECO:0000313" key="1">
    <source>
        <dbReference type="EMBL" id="KAK9151201.1"/>
    </source>
</evidence>
<proteinExistence type="predicted"/>
<sequence length="121" mass="13526">MMVAVILVVVRRKAGKRVRSHSPSPRKKKLYSHFSHKKSQNSGVMLFTLDLSSHVKKALNPSTLPSHSNQHTTNLKFGVVRSIDRERLGFHSCEGGEAFASEQEVLNARAGAGQRFEILHH</sequence>
<protein>
    <submittedName>
        <fullName evidence="1">Uncharacterized protein</fullName>
    </submittedName>
</protein>
<dbReference type="Proteomes" id="UP001420932">
    <property type="component" value="Unassembled WGS sequence"/>
</dbReference>
<comment type="caution">
    <text evidence="1">The sequence shown here is derived from an EMBL/GenBank/DDBJ whole genome shotgun (WGS) entry which is preliminary data.</text>
</comment>
<dbReference type="EMBL" id="JBBNAF010000004">
    <property type="protein sequence ID" value="KAK9151201.1"/>
    <property type="molecule type" value="Genomic_DNA"/>
</dbReference>
<evidence type="ECO:0000313" key="2">
    <source>
        <dbReference type="Proteomes" id="UP001420932"/>
    </source>
</evidence>
<reference evidence="1 2" key="1">
    <citation type="submission" date="2024-01" db="EMBL/GenBank/DDBJ databases">
        <title>Genome assemblies of Stephania.</title>
        <authorList>
            <person name="Yang L."/>
        </authorList>
    </citation>
    <scope>NUCLEOTIDE SEQUENCE [LARGE SCALE GENOMIC DNA]</scope>
    <source>
        <strain evidence="1">YNDBR</strain>
        <tissue evidence="1">Leaf</tissue>
    </source>
</reference>
<keyword evidence="2" id="KW-1185">Reference proteome</keyword>
<dbReference type="AlphaFoldDB" id="A0AAP0KEM2"/>
<accession>A0AAP0KEM2</accession>
<gene>
    <name evidence="1" type="ORF">Syun_009510</name>
</gene>